<organism evidence="2 3">
    <name type="scientific">Meganyctiphanes norvegica</name>
    <name type="common">Northern krill</name>
    <name type="synonym">Thysanopoda norvegica</name>
    <dbReference type="NCBI Taxonomy" id="48144"/>
    <lineage>
        <taxon>Eukaryota</taxon>
        <taxon>Metazoa</taxon>
        <taxon>Ecdysozoa</taxon>
        <taxon>Arthropoda</taxon>
        <taxon>Crustacea</taxon>
        <taxon>Multicrustacea</taxon>
        <taxon>Malacostraca</taxon>
        <taxon>Eumalacostraca</taxon>
        <taxon>Eucarida</taxon>
        <taxon>Euphausiacea</taxon>
        <taxon>Euphausiidae</taxon>
        <taxon>Meganyctiphanes</taxon>
    </lineage>
</organism>
<gene>
    <name evidence="2" type="ORF">MNOR_LOCUS29438</name>
</gene>
<accession>A0AAV2RWL8</accession>
<sequence length="322" mass="37103">MILIFSVRHNLGSEKNMGTETALLNYIDNIQEALNNKKYTVSIFMDLSKAFDVIDHKILETKLEHYGFRGKFLEFLLSFIKDRKYFVHINGKNSETKSVNIGVPQGSTLGPLLFLLYINDMINCSIVFFLSQFADDSTATYSDLNLDQALLKAETEFNRVLEWLAANKLIINLNKTHLMLFTNRKRPQSISITANGQIINEVTETKFLGVILDNKLSWNAHINYISKKISKSVSILKMLKFTFPSNILKSLYHSLIYPYYTYCNLVWGCASNIHLETLVKLQKKAVRIICKAGYYDHTESLFNNLKLLQVKEIYDFNCAKFI</sequence>
<evidence type="ECO:0000313" key="3">
    <source>
        <dbReference type="Proteomes" id="UP001497623"/>
    </source>
</evidence>
<proteinExistence type="predicted"/>
<keyword evidence="3" id="KW-1185">Reference proteome</keyword>
<dbReference type="PANTHER" id="PTHR33332">
    <property type="entry name" value="REVERSE TRANSCRIPTASE DOMAIN-CONTAINING PROTEIN"/>
    <property type="match status" value="1"/>
</dbReference>
<dbReference type="PROSITE" id="PS50878">
    <property type="entry name" value="RT_POL"/>
    <property type="match status" value="1"/>
</dbReference>
<dbReference type="SUPFAM" id="SSF56672">
    <property type="entry name" value="DNA/RNA polymerases"/>
    <property type="match status" value="1"/>
</dbReference>
<dbReference type="Pfam" id="PF00078">
    <property type="entry name" value="RVT_1"/>
    <property type="match status" value="1"/>
</dbReference>
<dbReference type="InterPro" id="IPR043502">
    <property type="entry name" value="DNA/RNA_pol_sf"/>
</dbReference>
<evidence type="ECO:0000313" key="2">
    <source>
        <dbReference type="EMBL" id="CAL4144109.1"/>
    </source>
</evidence>
<dbReference type="AlphaFoldDB" id="A0AAV2RWL8"/>
<dbReference type="GO" id="GO:0071897">
    <property type="term" value="P:DNA biosynthetic process"/>
    <property type="evidence" value="ECO:0007669"/>
    <property type="project" value="UniProtKB-ARBA"/>
</dbReference>
<name>A0AAV2RWL8_MEGNR</name>
<dbReference type="EMBL" id="CAXKWB010034091">
    <property type="protein sequence ID" value="CAL4144109.1"/>
    <property type="molecule type" value="Genomic_DNA"/>
</dbReference>
<dbReference type="CDD" id="cd01650">
    <property type="entry name" value="RT_nLTR_like"/>
    <property type="match status" value="1"/>
</dbReference>
<dbReference type="InterPro" id="IPR000477">
    <property type="entry name" value="RT_dom"/>
</dbReference>
<reference evidence="2 3" key="1">
    <citation type="submission" date="2024-05" db="EMBL/GenBank/DDBJ databases">
        <authorList>
            <person name="Wallberg A."/>
        </authorList>
    </citation>
    <scope>NUCLEOTIDE SEQUENCE [LARGE SCALE GENOMIC DNA]</scope>
</reference>
<feature type="domain" description="Reverse transcriptase" evidence="1">
    <location>
        <begin position="1"/>
        <end position="212"/>
    </location>
</feature>
<dbReference type="Proteomes" id="UP001497623">
    <property type="component" value="Unassembled WGS sequence"/>
</dbReference>
<protein>
    <recommendedName>
        <fullName evidence="1">Reverse transcriptase domain-containing protein</fullName>
    </recommendedName>
</protein>
<evidence type="ECO:0000259" key="1">
    <source>
        <dbReference type="PROSITE" id="PS50878"/>
    </source>
</evidence>
<comment type="caution">
    <text evidence="2">The sequence shown here is derived from an EMBL/GenBank/DDBJ whole genome shotgun (WGS) entry which is preliminary data.</text>
</comment>